<dbReference type="InParanoid" id="U2E9Q3"/>
<dbReference type="PANTHER" id="PTHR34975">
    <property type="entry name" value="SPORE GERMINATION PROTEIN A2"/>
    <property type="match status" value="1"/>
</dbReference>
<dbReference type="FunCoup" id="U2E9Q3">
    <property type="interactions" value="10"/>
</dbReference>
<feature type="transmembrane region" description="Helical" evidence="8">
    <location>
        <begin position="344"/>
        <end position="364"/>
    </location>
</feature>
<keyword evidence="7 8" id="KW-0472">Membrane</keyword>
<evidence type="ECO:0000313" key="10">
    <source>
        <dbReference type="Proteomes" id="UP000005707"/>
    </source>
</evidence>
<keyword evidence="10" id="KW-1185">Reference proteome</keyword>
<comment type="similarity">
    <text evidence="2">Belongs to the amino acid-polyamine-organocation (APC) superfamily. Spore germination protein (SGP) (TC 2.A.3.9) family.</text>
</comment>
<evidence type="ECO:0000256" key="3">
    <source>
        <dbReference type="ARBA" id="ARBA00022448"/>
    </source>
</evidence>
<evidence type="ECO:0000256" key="7">
    <source>
        <dbReference type="ARBA" id="ARBA00023136"/>
    </source>
</evidence>
<protein>
    <submittedName>
        <fullName evidence="9">Spore germination protein KB</fullName>
    </submittedName>
</protein>
<dbReference type="GO" id="GO:0009847">
    <property type="term" value="P:spore germination"/>
    <property type="evidence" value="ECO:0007669"/>
    <property type="project" value="InterPro"/>
</dbReference>
<evidence type="ECO:0000256" key="6">
    <source>
        <dbReference type="ARBA" id="ARBA00022989"/>
    </source>
</evidence>
<keyword evidence="3" id="KW-0813">Transport</keyword>
<dbReference type="eggNOG" id="COG0814">
    <property type="taxonomic scope" value="Bacteria"/>
</dbReference>
<feature type="transmembrane region" description="Helical" evidence="8">
    <location>
        <begin position="308"/>
        <end position="324"/>
    </location>
</feature>
<dbReference type="Pfam" id="PF03845">
    <property type="entry name" value="Spore_permease"/>
    <property type="match status" value="1"/>
</dbReference>
<reference evidence="9 10" key="2">
    <citation type="journal article" date="2013" name="PLoS ONE">
        <title>INDIGO - INtegrated Data Warehouse of MIcrobial GenOmes with Examples from the Red Sea Extremophiles.</title>
        <authorList>
            <person name="Alam I."/>
            <person name="Antunes A."/>
            <person name="Kamau A.A."/>
            <person name="Ba Alawi W."/>
            <person name="Kalkatawi M."/>
            <person name="Stingl U."/>
            <person name="Bajic V.B."/>
        </authorList>
    </citation>
    <scope>NUCLEOTIDE SEQUENCE [LARGE SCALE GENOMIC DNA]</scope>
    <source>
        <strain evidence="9 10">SSD-17B</strain>
    </source>
</reference>
<dbReference type="NCBIfam" id="TIGR00912">
    <property type="entry name" value="2A0309"/>
    <property type="match status" value="1"/>
</dbReference>
<dbReference type="PANTHER" id="PTHR34975:SF2">
    <property type="entry name" value="SPORE GERMINATION PROTEIN A2"/>
    <property type="match status" value="1"/>
</dbReference>
<feature type="transmembrane region" description="Helical" evidence="8">
    <location>
        <begin position="79"/>
        <end position="101"/>
    </location>
</feature>
<keyword evidence="5 8" id="KW-0812">Transmembrane</keyword>
<reference evidence="9 10" key="1">
    <citation type="journal article" date="2011" name="J. Bacteriol.">
        <title>Genome sequence of Haloplasma contractile, an unusual contractile bacterium from a deep-sea anoxic brine lake.</title>
        <authorList>
            <person name="Antunes A."/>
            <person name="Alam I."/>
            <person name="El Dorry H."/>
            <person name="Siam R."/>
            <person name="Robertson A."/>
            <person name="Bajic V.B."/>
            <person name="Stingl U."/>
        </authorList>
    </citation>
    <scope>NUCLEOTIDE SEQUENCE [LARGE SCALE GENOMIC DNA]</scope>
    <source>
        <strain evidence="9 10">SSD-17B</strain>
    </source>
</reference>
<keyword evidence="4" id="KW-0309">Germination</keyword>
<feature type="transmembrane region" description="Helical" evidence="8">
    <location>
        <begin position="272"/>
        <end position="296"/>
    </location>
</feature>
<comment type="caution">
    <text evidence="9">The sequence shown here is derived from an EMBL/GenBank/DDBJ whole genome shotgun (WGS) entry which is preliminary data.</text>
</comment>
<evidence type="ECO:0000313" key="9">
    <source>
        <dbReference type="EMBL" id="ERJ11566.1"/>
    </source>
</evidence>
<accession>U2E9Q3</accession>
<evidence type="ECO:0000256" key="1">
    <source>
        <dbReference type="ARBA" id="ARBA00004141"/>
    </source>
</evidence>
<evidence type="ECO:0000256" key="5">
    <source>
        <dbReference type="ARBA" id="ARBA00022692"/>
    </source>
</evidence>
<dbReference type="AlphaFoldDB" id="U2E9Q3"/>
<gene>
    <name evidence="9" type="ORF">HLPCO_002478</name>
</gene>
<proteinExistence type="inferred from homology"/>
<dbReference type="STRING" id="1033810.HLPCO_002478"/>
<sequence length="371" mass="41583">MMVEKTNITPFQLFCLMIIAGLGSSSVLGVGMGAKQDAWITSLLGMVSGLILFLVYSYIFSKYPDDHFGKVLEKIFGKLIGKILSFIYVVHFIVFGTLVIRDIGEMVVLYVLPATPIYISHLLAMLVISYAVYLGIEVMARFNESIFFITLIIWFSFIILPLASGIVKIENMLPVLENGWAPVLKTTYPLTTAFPFSELFIFMMIFPHLNKKKKVVGTGLKAIFILGLLLTVINLINITSLGPYMAEKAMFPTLVTFRLISIGEAIQRVDSLAVILLMVGGGVKIAMYLYGVTVLLDGIFETKNYRQYIIPSLIAISFLTFMLADNLTRHIHLGLKIVPYYLNLPLEMIAPIVVSIIIFIMQFFKKRKTAK</sequence>
<keyword evidence="6 8" id="KW-1133">Transmembrane helix</keyword>
<feature type="transmembrane region" description="Helical" evidence="8">
    <location>
        <begin position="146"/>
        <end position="167"/>
    </location>
</feature>
<feature type="transmembrane region" description="Helical" evidence="8">
    <location>
        <begin position="107"/>
        <end position="134"/>
    </location>
</feature>
<feature type="transmembrane region" description="Helical" evidence="8">
    <location>
        <begin position="218"/>
        <end position="238"/>
    </location>
</feature>
<organism evidence="9 10">
    <name type="scientific">Haloplasma contractile SSD-17B</name>
    <dbReference type="NCBI Taxonomy" id="1033810"/>
    <lineage>
        <taxon>Bacteria</taxon>
        <taxon>Bacillati</taxon>
        <taxon>Mycoplasmatota</taxon>
        <taxon>Mollicutes</taxon>
        <taxon>Haloplasmatales</taxon>
        <taxon>Haloplasmataceae</taxon>
        <taxon>Haloplasma</taxon>
    </lineage>
</organism>
<evidence type="ECO:0000256" key="2">
    <source>
        <dbReference type="ARBA" id="ARBA00007998"/>
    </source>
</evidence>
<feature type="transmembrane region" description="Helical" evidence="8">
    <location>
        <begin position="39"/>
        <end position="59"/>
    </location>
</feature>
<dbReference type="InterPro" id="IPR004761">
    <property type="entry name" value="Spore_GerAB"/>
</dbReference>
<name>U2E9Q3_9MOLU</name>
<evidence type="ECO:0000256" key="8">
    <source>
        <dbReference type="SAM" id="Phobius"/>
    </source>
</evidence>
<dbReference type="EMBL" id="AFNU02000010">
    <property type="protein sequence ID" value="ERJ11566.1"/>
    <property type="molecule type" value="Genomic_DNA"/>
</dbReference>
<feature type="transmembrane region" description="Helical" evidence="8">
    <location>
        <begin position="187"/>
        <end position="206"/>
    </location>
</feature>
<dbReference type="GO" id="GO:0016020">
    <property type="term" value="C:membrane"/>
    <property type="evidence" value="ECO:0007669"/>
    <property type="project" value="UniProtKB-SubCell"/>
</dbReference>
<comment type="subcellular location">
    <subcellularLocation>
        <location evidence="1">Membrane</location>
        <topology evidence="1">Multi-pass membrane protein</topology>
    </subcellularLocation>
</comment>
<evidence type="ECO:0000256" key="4">
    <source>
        <dbReference type="ARBA" id="ARBA00022544"/>
    </source>
</evidence>
<dbReference type="Proteomes" id="UP000005707">
    <property type="component" value="Unassembled WGS sequence"/>
</dbReference>